<feature type="compositionally biased region" description="Polar residues" evidence="1">
    <location>
        <begin position="138"/>
        <end position="167"/>
    </location>
</feature>
<feature type="compositionally biased region" description="Basic and acidic residues" evidence="1">
    <location>
        <begin position="52"/>
        <end position="62"/>
    </location>
</feature>
<organism evidence="2 3">
    <name type="scientific">Candidatus Enterococcus mangumiae</name>
    <dbReference type="NCBI Taxonomy" id="2230878"/>
    <lineage>
        <taxon>Bacteria</taxon>
        <taxon>Bacillati</taxon>
        <taxon>Bacillota</taxon>
        <taxon>Bacilli</taxon>
        <taxon>Lactobacillales</taxon>
        <taxon>Enterococcaceae</taxon>
        <taxon>Enterococcus</taxon>
    </lineage>
</organism>
<name>A0ABZ2SW73_9ENTE</name>
<dbReference type="Proteomes" id="UP000664360">
    <property type="component" value="Chromosome"/>
</dbReference>
<accession>A0ABZ2SW73</accession>
<proteinExistence type="predicted"/>
<dbReference type="RefSeq" id="WP_206855578.1">
    <property type="nucleotide sequence ID" value="NZ_CP147250.1"/>
</dbReference>
<gene>
    <name evidence="2" type="ORF">DOK79_001543</name>
</gene>
<reference evidence="2 3" key="1">
    <citation type="submission" date="2024-03" db="EMBL/GenBank/DDBJ databases">
        <title>The Genome Sequence of Enterococcus sp. DIV1094.</title>
        <authorList>
            <consortium name="The Broad Institute Genomics Platform"/>
            <consortium name="The Broad Institute Microbial Omics Core"/>
            <consortium name="The Broad Institute Genomic Center for Infectious Diseases"/>
            <person name="Earl A."/>
            <person name="Manson A."/>
            <person name="Gilmore M."/>
            <person name="Schwartman J."/>
            <person name="Shea T."/>
            <person name="Abouelleil A."/>
            <person name="Cao P."/>
            <person name="Chapman S."/>
            <person name="Cusick C."/>
            <person name="Young S."/>
            <person name="Neafsey D."/>
            <person name="Nusbaum C."/>
            <person name="Birren B."/>
        </authorList>
    </citation>
    <scope>NUCLEOTIDE SEQUENCE [LARGE SCALE GENOMIC DNA]</scope>
    <source>
        <strain evidence="2 3">DIV1094</strain>
    </source>
</reference>
<keyword evidence="3" id="KW-1185">Reference proteome</keyword>
<feature type="region of interest" description="Disordered" evidence="1">
    <location>
        <begin position="52"/>
        <end position="73"/>
    </location>
</feature>
<evidence type="ECO:0000256" key="1">
    <source>
        <dbReference type="SAM" id="MobiDB-lite"/>
    </source>
</evidence>
<evidence type="ECO:0000313" key="2">
    <source>
        <dbReference type="EMBL" id="WYJ79990.1"/>
    </source>
</evidence>
<protein>
    <submittedName>
        <fullName evidence="2">Uncharacterized protein</fullName>
    </submittedName>
</protein>
<sequence length="195" mass="22159">MTKKKKDGWFFSKSLLDEIHQIDIEDEEIAEETEQNQKSNTEATIGYTFFTEENRSLQRSKVESPNPPEESTYIDKKQAVSAESLVVYQSLKSETGKELVDSSLTNKKLEVLLAIDRSTGDKPLGQRRVDRHVVAQANVNNESSDAKQTTAHVVEPTSSVEASLDTATRQKRRNKHEQEIFSLTEQNGKLVYRKK</sequence>
<feature type="region of interest" description="Disordered" evidence="1">
    <location>
        <begin position="138"/>
        <end position="179"/>
    </location>
</feature>
<dbReference type="EMBL" id="CP147250">
    <property type="protein sequence ID" value="WYJ79990.1"/>
    <property type="molecule type" value="Genomic_DNA"/>
</dbReference>
<evidence type="ECO:0000313" key="3">
    <source>
        <dbReference type="Proteomes" id="UP000664360"/>
    </source>
</evidence>